<proteinExistence type="predicted"/>
<feature type="compositionally biased region" description="Polar residues" evidence="1">
    <location>
        <begin position="30"/>
        <end position="40"/>
    </location>
</feature>
<evidence type="ECO:0000256" key="1">
    <source>
        <dbReference type="SAM" id="MobiDB-lite"/>
    </source>
</evidence>
<accession>A0AAD6TU11</accession>
<evidence type="ECO:0000313" key="2">
    <source>
        <dbReference type="EMBL" id="KAJ7075778.1"/>
    </source>
</evidence>
<feature type="region of interest" description="Disordered" evidence="1">
    <location>
        <begin position="1"/>
        <end position="49"/>
    </location>
</feature>
<dbReference type="AlphaFoldDB" id="A0AAD6TU11"/>
<keyword evidence="3" id="KW-1185">Reference proteome</keyword>
<dbReference type="EMBL" id="JARJCN010000089">
    <property type="protein sequence ID" value="KAJ7075778.1"/>
    <property type="molecule type" value="Genomic_DNA"/>
</dbReference>
<sequence>MSSFRMSAPPFPSSPSTSLLSHGRGVDTAAGTSENDSVTYHSRRVPPLPHGQRPAVLGIAPISSTAGMLLVLRSVTLRSSVSTAPRLDGNGKRRRTRVQPASALPLRSTRRNSRRAGGDGAGYVVQKRMTAPHDTAPPLGLQDARALLPGPRMRPTHVPIPAARAAPYAV</sequence>
<name>A0AAD6TU11_9AGAR</name>
<organism evidence="2 3">
    <name type="scientific">Mycena belliarum</name>
    <dbReference type="NCBI Taxonomy" id="1033014"/>
    <lineage>
        <taxon>Eukaryota</taxon>
        <taxon>Fungi</taxon>
        <taxon>Dikarya</taxon>
        <taxon>Basidiomycota</taxon>
        <taxon>Agaricomycotina</taxon>
        <taxon>Agaricomycetes</taxon>
        <taxon>Agaricomycetidae</taxon>
        <taxon>Agaricales</taxon>
        <taxon>Marasmiineae</taxon>
        <taxon>Mycenaceae</taxon>
        <taxon>Mycena</taxon>
    </lineage>
</organism>
<feature type="compositionally biased region" description="Low complexity" evidence="1">
    <location>
        <begin position="1"/>
        <end position="21"/>
    </location>
</feature>
<protein>
    <submittedName>
        <fullName evidence="2">Uncharacterized protein</fullName>
    </submittedName>
</protein>
<dbReference type="Proteomes" id="UP001222325">
    <property type="component" value="Unassembled WGS sequence"/>
</dbReference>
<gene>
    <name evidence="2" type="ORF">B0H15DRAFT_1026868</name>
</gene>
<comment type="caution">
    <text evidence="2">The sequence shown here is derived from an EMBL/GenBank/DDBJ whole genome shotgun (WGS) entry which is preliminary data.</text>
</comment>
<reference evidence="2" key="1">
    <citation type="submission" date="2023-03" db="EMBL/GenBank/DDBJ databases">
        <title>Massive genome expansion in bonnet fungi (Mycena s.s.) driven by repeated elements and novel gene families across ecological guilds.</title>
        <authorList>
            <consortium name="Lawrence Berkeley National Laboratory"/>
            <person name="Harder C.B."/>
            <person name="Miyauchi S."/>
            <person name="Viragh M."/>
            <person name="Kuo A."/>
            <person name="Thoen E."/>
            <person name="Andreopoulos B."/>
            <person name="Lu D."/>
            <person name="Skrede I."/>
            <person name="Drula E."/>
            <person name="Henrissat B."/>
            <person name="Morin E."/>
            <person name="Kohler A."/>
            <person name="Barry K."/>
            <person name="LaButti K."/>
            <person name="Morin E."/>
            <person name="Salamov A."/>
            <person name="Lipzen A."/>
            <person name="Mereny Z."/>
            <person name="Hegedus B."/>
            <person name="Baldrian P."/>
            <person name="Stursova M."/>
            <person name="Weitz H."/>
            <person name="Taylor A."/>
            <person name="Grigoriev I.V."/>
            <person name="Nagy L.G."/>
            <person name="Martin F."/>
            <person name="Kauserud H."/>
        </authorList>
    </citation>
    <scope>NUCLEOTIDE SEQUENCE</scope>
    <source>
        <strain evidence="2">CBHHK173m</strain>
    </source>
</reference>
<evidence type="ECO:0000313" key="3">
    <source>
        <dbReference type="Proteomes" id="UP001222325"/>
    </source>
</evidence>